<dbReference type="InterPro" id="IPR001943">
    <property type="entry name" value="UVR_dom"/>
</dbReference>
<dbReference type="GO" id="GO:1990170">
    <property type="term" value="P:stress response to cadmium ion"/>
    <property type="evidence" value="ECO:0007669"/>
    <property type="project" value="TreeGrafter"/>
</dbReference>
<organism evidence="2 3">
    <name type="scientific">Dialister micraerophilus UPII 345-E</name>
    <dbReference type="NCBI Taxonomy" id="910314"/>
    <lineage>
        <taxon>Bacteria</taxon>
        <taxon>Bacillati</taxon>
        <taxon>Bacillota</taxon>
        <taxon>Negativicutes</taxon>
        <taxon>Veillonellales</taxon>
        <taxon>Veillonellaceae</taxon>
        <taxon>Dialister</taxon>
    </lineage>
</organism>
<feature type="domain" description="UVR" evidence="1">
    <location>
        <begin position="104"/>
        <end position="139"/>
    </location>
</feature>
<dbReference type="PANTHER" id="PTHR38430">
    <property type="entry name" value="PROTEIN-ARGININE KINASE ACTIVATOR PROTEIN"/>
    <property type="match status" value="1"/>
</dbReference>
<dbReference type="OrthoDB" id="9788704at2"/>
<evidence type="ECO:0000313" key="2">
    <source>
        <dbReference type="EMBL" id="EFR42775.1"/>
    </source>
</evidence>
<dbReference type="Pfam" id="PF02151">
    <property type="entry name" value="UVR"/>
    <property type="match status" value="1"/>
</dbReference>
<dbReference type="GO" id="GO:0050897">
    <property type="term" value="F:cobalt ion binding"/>
    <property type="evidence" value="ECO:0007669"/>
    <property type="project" value="TreeGrafter"/>
</dbReference>
<proteinExistence type="predicted"/>
<comment type="caution">
    <text evidence="2">The sequence shown here is derived from an EMBL/GenBank/DDBJ whole genome shotgun (WGS) entry which is preliminary data.</text>
</comment>
<gene>
    <name evidence="2" type="ORF">HMPREF9220_0936</name>
</gene>
<dbReference type="GO" id="GO:0005507">
    <property type="term" value="F:copper ion binding"/>
    <property type="evidence" value="ECO:0007669"/>
    <property type="project" value="TreeGrafter"/>
</dbReference>
<accession>E4L8W6</accession>
<dbReference type="GO" id="GO:0008270">
    <property type="term" value="F:zinc ion binding"/>
    <property type="evidence" value="ECO:0007669"/>
    <property type="project" value="TreeGrafter"/>
</dbReference>
<dbReference type="AlphaFoldDB" id="E4L8W6"/>
<protein>
    <recommendedName>
        <fullName evidence="1">UVR domain-containing protein</fullName>
    </recommendedName>
</protein>
<evidence type="ECO:0000313" key="3">
    <source>
        <dbReference type="Proteomes" id="UP000004594"/>
    </source>
</evidence>
<sequence>MNCEKCGKNRASIHKILIINGNRTEYNLCHVCANKENFQISGIQDPFYMMNKFLDNSFYEFEDVDDMSNYFRIDNKNSSLIKKDRYTENISDLFTKKLDSKEKKSDIDILKEKLKKAVEVEDYEGAAVIRDKIKLKNKEN</sequence>
<evidence type="ECO:0000259" key="1">
    <source>
        <dbReference type="PROSITE" id="PS50151"/>
    </source>
</evidence>
<dbReference type="GO" id="GO:1990169">
    <property type="term" value="P:stress response to copper ion"/>
    <property type="evidence" value="ECO:0007669"/>
    <property type="project" value="TreeGrafter"/>
</dbReference>
<dbReference type="Proteomes" id="UP000004594">
    <property type="component" value="Unassembled WGS sequence"/>
</dbReference>
<dbReference type="PROSITE" id="PS50151">
    <property type="entry name" value="UVR"/>
    <property type="match status" value="1"/>
</dbReference>
<name>E4L8W6_9FIRM</name>
<dbReference type="PANTHER" id="PTHR38430:SF1">
    <property type="entry name" value="PROTEIN-ARGININE KINASE ACTIVATOR PROTEIN"/>
    <property type="match status" value="1"/>
</dbReference>
<dbReference type="GO" id="GO:0046870">
    <property type="term" value="F:cadmium ion binding"/>
    <property type="evidence" value="ECO:0007669"/>
    <property type="project" value="TreeGrafter"/>
</dbReference>
<dbReference type="RefSeq" id="WP_007554535.1">
    <property type="nucleotide sequence ID" value="NZ_AENT01000016.1"/>
</dbReference>
<dbReference type="eggNOG" id="COG3880">
    <property type="taxonomic scope" value="Bacteria"/>
</dbReference>
<dbReference type="InterPro" id="IPR025542">
    <property type="entry name" value="YacH"/>
</dbReference>
<dbReference type="EMBL" id="AENT01000016">
    <property type="protein sequence ID" value="EFR42775.1"/>
    <property type="molecule type" value="Genomic_DNA"/>
</dbReference>
<reference evidence="2 3" key="1">
    <citation type="submission" date="2010-11" db="EMBL/GenBank/DDBJ databases">
        <authorList>
            <person name="Durkin A.S."/>
            <person name="Madupu R."/>
            <person name="Torralba M."/>
            <person name="Gillis M."/>
            <person name="Methe B."/>
            <person name="Sutton G."/>
            <person name="Nelson K.E."/>
        </authorList>
    </citation>
    <scope>NUCLEOTIDE SEQUENCE [LARGE SCALE GENOMIC DNA]</scope>
    <source>
        <strain evidence="2 3">UPII 345-E</strain>
    </source>
</reference>